<evidence type="ECO:0000256" key="6">
    <source>
        <dbReference type="HAMAP-Rule" id="MF_00265"/>
    </source>
</evidence>
<keyword evidence="1 6" id="KW-1277">Toxin-antitoxin system</keyword>
<evidence type="ECO:0000256" key="2">
    <source>
        <dbReference type="ARBA" id="ARBA00022722"/>
    </source>
</evidence>
<dbReference type="Gene3D" id="3.40.50.1010">
    <property type="entry name" value="5'-nuclease"/>
    <property type="match status" value="1"/>
</dbReference>
<sequence length="133" mass="13908">MIYLDSCAIVKLIRPEGESQVLVEWLNERGPVVTSELAEIEVARALRRGSPARLAAMPGVLTGINRIVMDSAVRATAAAYPDPLLRSLDAIHLATAELAVAAGKTVEAFVTYDKRLASAAEGAGLAVVAPGAE</sequence>
<dbReference type="Proteomes" id="UP000294257">
    <property type="component" value="Unassembled WGS sequence"/>
</dbReference>
<organism evidence="8 9">
    <name type="scientific">Herbihabitans rhizosphaerae</name>
    <dbReference type="NCBI Taxonomy" id="1872711"/>
    <lineage>
        <taxon>Bacteria</taxon>
        <taxon>Bacillati</taxon>
        <taxon>Actinomycetota</taxon>
        <taxon>Actinomycetes</taxon>
        <taxon>Pseudonocardiales</taxon>
        <taxon>Pseudonocardiaceae</taxon>
        <taxon>Herbihabitans</taxon>
    </lineage>
</organism>
<dbReference type="RefSeq" id="WP_130345767.1">
    <property type="nucleotide sequence ID" value="NZ_SGWQ01000006.1"/>
</dbReference>
<dbReference type="SUPFAM" id="SSF88723">
    <property type="entry name" value="PIN domain-like"/>
    <property type="match status" value="1"/>
</dbReference>
<dbReference type="EMBL" id="SGWQ01000006">
    <property type="protein sequence ID" value="RZS37195.1"/>
    <property type="molecule type" value="Genomic_DNA"/>
</dbReference>
<feature type="binding site" evidence="6">
    <location>
        <position position="5"/>
    </location>
    <ligand>
        <name>Mg(2+)</name>
        <dbReference type="ChEBI" id="CHEBI:18420"/>
    </ligand>
</feature>
<dbReference type="EC" id="3.1.-.-" evidence="6"/>
<dbReference type="OrthoDB" id="4750219at2"/>
<evidence type="ECO:0000259" key="7">
    <source>
        <dbReference type="Pfam" id="PF01850"/>
    </source>
</evidence>
<dbReference type="GO" id="GO:0000287">
    <property type="term" value="F:magnesium ion binding"/>
    <property type="evidence" value="ECO:0007669"/>
    <property type="project" value="UniProtKB-UniRule"/>
</dbReference>
<comment type="function">
    <text evidence="6">Toxic component of a toxin-antitoxin (TA) system. An RNase.</text>
</comment>
<dbReference type="GO" id="GO:0004540">
    <property type="term" value="F:RNA nuclease activity"/>
    <property type="evidence" value="ECO:0007669"/>
    <property type="project" value="InterPro"/>
</dbReference>
<keyword evidence="9" id="KW-1185">Reference proteome</keyword>
<feature type="domain" description="PIN" evidence="7">
    <location>
        <begin position="2"/>
        <end position="120"/>
    </location>
</feature>
<dbReference type="Pfam" id="PF01850">
    <property type="entry name" value="PIN"/>
    <property type="match status" value="1"/>
</dbReference>
<feature type="binding site" evidence="6">
    <location>
        <position position="89"/>
    </location>
    <ligand>
        <name>Mg(2+)</name>
        <dbReference type="ChEBI" id="CHEBI:18420"/>
    </ligand>
</feature>
<keyword evidence="5 6" id="KW-0460">Magnesium</keyword>
<dbReference type="CDD" id="cd09874">
    <property type="entry name" value="PIN_MT3492-like"/>
    <property type="match status" value="1"/>
</dbReference>
<keyword evidence="3 6" id="KW-0479">Metal-binding</keyword>
<keyword evidence="2 6" id="KW-0540">Nuclease</keyword>
<dbReference type="InterPro" id="IPR002716">
    <property type="entry name" value="PIN_dom"/>
</dbReference>
<evidence type="ECO:0000256" key="5">
    <source>
        <dbReference type="ARBA" id="ARBA00022842"/>
    </source>
</evidence>
<proteinExistence type="inferred from homology"/>
<comment type="similarity">
    <text evidence="6">Belongs to the PINc/VapC protein family.</text>
</comment>
<dbReference type="AlphaFoldDB" id="A0A4Q7KL14"/>
<evidence type="ECO:0000256" key="4">
    <source>
        <dbReference type="ARBA" id="ARBA00022801"/>
    </source>
</evidence>
<keyword evidence="4 6" id="KW-0378">Hydrolase</keyword>
<comment type="caution">
    <text evidence="8">The sequence shown here is derived from an EMBL/GenBank/DDBJ whole genome shotgun (WGS) entry which is preliminary data.</text>
</comment>
<evidence type="ECO:0000256" key="1">
    <source>
        <dbReference type="ARBA" id="ARBA00022649"/>
    </source>
</evidence>
<evidence type="ECO:0000313" key="8">
    <source>
        <dbReference type="EMBL" id="RZS37195.1"/>
    </source>
</evidence>
<evidence type="ECO:0000313" key="9">
    <source>
        <dbReference type="Proteomes" id="UP000294257"/>
    </source>
</evidence>
<reference evidence="8 9" key="1">
    <citation type="submission" date="2019-02" db="EMBL/GenBank/DDBJ databases">
        <title>Genomic Encyclopedia of Type Strains, Phase IV (KMG-IV): sequencing the most valuable type-strain genomes for metagenomic binning, comparative biology and taxonomic classification.</title>
        <authorList>
            <person name="Goeker M."/>
        </authorList>
    </citation>
    <scope>NUCLEOTIDE SEQUENCE [LARGE SCALE GENOMIC DNA]</scope>
    <source>
        <strain evidence="8 9">DSM 101727</strain>
    </source>
</reference>
<dbReference type="InterPro" id="IPR029060">
    <property type="entry name" value="PIN-like_dom_sf"/>
</dbReference>
<dbReference type="HAMAP" id="MF_00265">
    <property type="entry name" value="VapC_Nob1"/>
    <property type="match status" value="1"/>
</dbReference>
<dbReference type="GO" id="GO:0016787">
    <property type="term" value="F:hydrolase activity"/>
    <property type="evidence" value="ECO:0007669"/>
    <property type="project" value="UniProtKB-KW"/>
</dbReference>
<dbReference type="GO" id="GO:0090729">
    <property type="term" value="F:toxin activity"/>
    <property type="evidence" value="ECO:0007669"/>
    <property type="project" value="UniProtKB-KW"/>
</dbReference>
<evidence type="ECO:0000256" key="3">
    <source>
        <dbReference type="ARBA" id="ARBA00022723"/>
    </source>
</evidence>
<gene>
    <name evidence="6" type="primary">vapC</name>
    <name evidence="8" type="ORF">EV193_106433</name>
</gene>
<name>A0A4Q7KL14_9PSEU</name>
<protein>
    <recommendedName>
        <fullName evidence="6">Ribonuclease VapC</fullName>
        <shortName evidence="6">RNase VapC</shortName>
        <ecNumber evidence="6">3.1.-.-</ecNumber>
    </recommendedName>
    <alternativeName>
        <fullName evidence="6">Toxin VapC</fullName>
    </alternativeName>
</protein>
<accession>A0A4Q7KL14</accession>
<keyword evidence="6" id="KW-0800">Toxin</keyword>
<dbReference type="InterPro" id="IPR022907">
    <property type="entry name" value="VapC_family"/>
</dbReference>
<comment type="cofactor">
    <cofactor evidence="6">
        <name>Mg(2+)</name>
        <dbReference type="ChEBI" id="CHEBI:18420"/>
    </cofactor>
</comment>